<protein>
    <submittedName>
        <fullName evidence="2">DUF1573 domain-containing protein</fullName>
    </submittedName>
</protein>
<sequence>MNKFALVLFAIITLICGQAAAEPDFEVKPEFIQFTQVAPGGKASLPCEFTNTGTEPLSIKSIRFSCGCLSSDFKPCTIGPESSISGMIHYDAKGKGPGAYTHKIYVRSNDPEQPIFGITVYALVEEPRRGLSLLTSTILFDLNTEPADSIKYIEIKNNDTRSYQIRELNPVSGVDIIPPKNNTIPSQSTIRIEVRLQPWVTRFPFEMSVPIVTDDENAPALYCTIRAVKNN</sequence>
<dbReference type="InterPro" id="IPR011467">
    <property type="entry name" value="DUF1573"/>
</dbReference>
<dbReference type="EMBL" id="QZJZ01000049">
    <property type="protein sequence ID" value="RJP59435.1"/>
    <property type="molecule type" value="Genomic_DNA"/>
</dbReference>
<dbReference type="PANTHER" id="PTHR37833">
    <property type="entry name" value="LIPOPROTEIN-RELATED"/>
    <property type="match status" value="1"/>
</dbReference>
<dbReference type="Gene3D" id="2.60.40.10">
    <property type="entry name" value="Immunoglobulins"/>
    <property type="match status" value="1"/>
</dbReference>
<evidence type="ECO:0000256" key="1">
    <source>
        <dbReference type="SAM" id="SignalP"/>
    </source>
</evidence>
<comment type="caution">
    <text evidence="2">The sequence shown here is derived from an EMBL/GenBank/DDBJ whole genome shotgun (WGS) entry which is preliminary data.</text>
</comment>
<evidence type="ECO:0000313" key="3">
    <source>
        <dbReference type="Proteomes" id="UP000266426"/>
    </source>
</evidence>
<evidence type="ECO:0000313" key="2">
    <source>
        <dbReference type="EMBL" id="RJP59435.1"/>
    </source>
</evidence>
<feature type="chain" id="PRO_5017185378" evidence="1">
    <location>
        <begin position="22"/>
        <end position="231"/>
    </location>
</feature>
<dbReference type="PANTHER" id="PTHR37833:SF1">
    <property type="entry name" value="SIGNAL PEPTIDE PROTEIN"/>
    <property type="match status" value="1"/>
</dbReference>
<organism evidence="2 3">
    <name type="scientific">Candidatus Auribacter fodinae</name>
    <dbReference type="NCBI Taxonomy" id="2093366"/>
    <lineage>
        <taxon>Bacteria</taxon>
        <taxon>Pseudomonadati</taxon>
        <taxon>Candidatus Auribacterota</taxon>
        <taxon>Candidatus Auribacteria</taxon>
        <taxon>Candidatus Auribacterales</taxon>
        <taxon>Candidatus Auribacteraceae</taxon>
        <taxon>Candidatus Auribacter</taxon>
    </lineage>
</organism>
<dbReference type="AlphaFoldDB" id="A0A3A4R000"/>
<keyword evidence="1" id="KW-0732">Signal</keyword>
<dbReference type="Proteomes" id="UP000266426">
    <property type="component" value="Unassembled WGS sequence"/>
</dbReference>
<feature type="signal peptide" evidence="1">
    <location>
        <begin position="1"/>
        <end position="21"/>
    </location>
</feature>
<dbReference type="Pfam" id="PF07610">
    <property type="entry name" value="DUF1573"/>
    <property type="match status" value="1"/>
</dbReference>
<gene>
    <name evidence="2" type="ORF">C4541_06125</name>
</gene>
<name>A0A3A4R000_9BACT</name>
<dbReference type="InterPro" id="IPR013783">
    <property type="entry name" value="Ig-like_fold"/>
</dbReference>
<proteinExistence type="predicted"/>
<reference evidence="2 3" key="1">
    <citation type="journal article" date="2017" name="ISME J.">
        <title>Energy and carbon metabolisms in a deep terrestrial subsurface fluid microbial community.</title>
        <authorList>
            <person name="Momper L."/>
            <person name="Jungbluth S.P."/>
            <person name="Lee M.D."/>
            <person name="Amend J.P."/>
        </authorList>
    </citation>
    <scope>NUCLEOTIDE SEQUENCE [LARGE SCALE GENOMIC DNA]</scope>
    <source>
        <strain evidence="2">SURF_26</strain>
    </source>
</reference>
<accession>A0A3A4R000</accession>